<dbReference type="AlphaFoldDB" id="A0A840KJ56"/>
<dbReference type="PANTHER" id="PTHR34216">
    <property type="match status" value="1"/>
</dbReference>
<comment type="subcellular location">
    <subcellularLocation>
        <location evidence="1">Secreted</location>
    </subcellularLocation>
</comment>
<dbReference type="PANTHER" id="PTHR34216:SF3">
    <property type="entry name" value="POLY-BETA-1,6-N-ACETYL-D-GLUCOSAMINE N-DEACETYLASE"/>
    <property type="match status" value="1"/>
</dbReference>
<evidence type="ECO:0000313" key="5">
    <source>
        <dbReference type="Proteomes" id="UP000592180"/>
    </source>
</evidence>
<dbReference type="SUPFAM" id="SSF88713">
    <property type="entry name" value="Glycoside hydrolase/deacetylase"/>
    <property type="match status" value="1"/>
</dbReference>
<organism evidence="4 5">
    <name type="scientific">Chryseobacterium defluvii</name>
    <dbReference type="NCBI Taxonomy" id="160396"/>
    <lineage>
        <taxon>Bacteria</taxon>
        <taxon>Pseudomonadati</taxon>
        <taxon>Bacteroidota</taxon>
        <taxon>Flavobacteriia</taxon>
        <taxon>Flavobacteriales</taxon>
        <taxon>Weeksellaceae</taxon>
        <taxon>Chryseobacterium group</taxon>
        <taxon>Chryseobacterium</taxon>
    </lineage>
</organism>
<dbReference type="PROSITE" id="PS51677">
    <property type="entry name" value="NODB"/>
    <property type="match status" value="1"/>
</dbReference>
<comment type="caution">
    <text evidence="4">The sequence shown here is derived from an EMBL/GenBank/DDBJ whole genome shotgun (WGS) entry which is preliminary data.</text>
</comment>
<dbReference type="Pfam" id="PF01522">
    <property type="entry name" value="Polysacc_deac_1"/>
    <property type="match status" value="1"/>
</dbReference>
<dbReference type="InterPro" id="IPR002509">
    <property type="entry name" value="NODB_dom"/>
</dbReference>
<evidence type="ECO:0000256" key="1">
    <source>
        <dbReference type="ARBA" id="ARBA00004613"/>
    </source>
</evidence>
<proteinExistence type="predicted"/>
<evidence type="ECO:0000259" key="3">
    <source>
        <dbReference type="PROSITE" id="PS51677"/>
    </source>
</evidence>
<dbReference type="GO" id="GO:0005975">
    <property type="term" value="P:carbohydrate metabolic process"/>
    <property type="evidence" value="ECO:0007669"/>
    <property type="project" value="InterPro"/>
</dbReference>
<dbReference type="GO" id="GO:0016810">
    <property type="term" value="F:hydrolase activity, acting on carbon-nitrogen (but not peptide) bonds"/>
    <property type="evidence" value="ECO:0007669"/>
    <property type="project" value="InterPro"/>
</dbReference>
<evidence type="ECO:0000256" key="2">
    <source>
        <dbReference type="ARBA" id="ARBA00022729"/>
    </source>
</evidence>
<dbReference type="InterPro" id="IPR011330">
    <property type="entry name" value="Glyco_hydro/deAcase_b/a-brl"/>
</dbReference>
<dbReference type="CDD" id="cd10918">
    <property type="entry name" value="CE4_NodB_like_5s_6s"/>
    <property type="match status" value="1"/>
</dbReference>
<gene>
    <name evidence="4" type="ORF">HNP38_003030</name>
</gene>
<dbReference type="InterPro" id="IPR051398">
    <property type="entry name" value="Polysacch_Deacetylase"/>
</dbReference>
<sequence length="333" mass="39366">MIKERIISLLAGFENGNTERTFPLDYCLPIYHCVSDDNLPHLNRIIRYKNVRQFEEDLDYLSKCFQFVSWDEFKDYVKGKFRPQKKIVLLTFDDGFREFYDVVAPVLERKGIYAVNFVNPGFIDNQDLMFRCKASLIINELDKKTDVNPEFYNILQSQNESQEKIRKKILGISYLKKEILERLAESLELDFTLFLKEQKPYLSLKQLRILTQKGFGISAHSWDHPLYHELPTEQQLETTNRSIRYLKENGFHGDSFAFPFTDFGVSKAFFDELFRNREILCTFGGAGIKLDSVERNFQRIPMETGESAETLLKKEIAYFRFKKLFNKNRIVRK</sequence>
<reference evidence="4 5" key="1">
    <citation type="submission" date="2020-08" db="EMBL/GenBank/DDBJ databases">
        <title>Functional genomics of gut bacteria from endangered species of beetles.</title>
        <authorList>
            <person name="Carlos-Shanley C."/>
        </authorList>
    </citation>
    <scope>NUCLEOTIDE SEQUENCE [LARGE SCALE GENOMIC DNA]</scope>
    <source>
        <strain evidence="4 5">S00151</strain>
    </source>
</reference>
<accession>A0A840KJ56</accession>
<evidence type="ECO:0000313" key="4">
    <source>
        <dbReference type="EMBL" id="MBB4807714.1"/>
    </source>
</evidence>
<keyword evidence="5" id="KW-1185">Reference proteome</keyword>
<keyword evidence="2" id="KW-0732">Signal</keyword>
<protein>
    <submittedName>
        <fullName evidence="4">Peptidoglycan/xylan/chitin deacetylase (PgdA/CDA1 family)</fullName>
    </submittedName>
</protein>
<dbReference type="GO" id="GO:0005576">
    <property type="term" value="C:extracellular region"/>
    <property type="evidence" value="ECO:0007669"/>
    <property type="project" value="UniProtKB-SubCell"/>
</dbReference>
<dbReference type="EMBL" id="JACHLE010000005">
    <property type="protein sequence ID" value="MBB4807714.1"/>
    <property type="molecule type" value="Genomic_DNA"/>
</dbReference>
<dbReference type="RefSeq" id="WP_194299357.1">
    <property type="nucleotide sequence ID" value="NZ_JACHLE010000005.1"/>
</dbReference>
<dbReference type="Gene3D" id="3.20.20.370">
    <property type="entry name" value="Glycoside hydrolase/deacetylase"/>
    <property type="match status" value="1"/>
</dbReference>
<feature type="domain" description="NodB homology" evidence="3">
    <location>
        <begin position="86"/>
        <end position="333"/>
    </location>
</feature>
<name>A0A840KJ56_9FLAO</name>
<dbReference type="Proteomes" id="UP000592180">
    <property type="component" value="Unassembled WGS sequence"/>
</dbReference>